<dbReference type="SUPFAM" id="SSF51445">
    <property type="entry name" value="(Trans)glycosidases"/>
    <property type="match status" value="1"/>
</dbReference>
<dbReference type="PANTHER" id="PTHR46145:SF4">
    <property type="entry name" value="HEPARANASE"/>
    <property type="match status" value="1"/>
</dbReference>
<name>A0AAN8GAU7_PATCE</name>
<dbReference type="GO" id="GO:0016020">
    <property type="term" value="C:membrane"/>
    <property type="evidence" value="ECO:0007669"/>
    <property type="project" value="InterPro"/>
</dbReference>
<comment type="similarity">
    <text evidence="1">Belongs to the glycosyl hydrolase 79 family.</text>
</comment>
<dbReference type="GO" id="GO:0005615">
    <property type="term" value="C:extracellular space"/>
    <property type="evidence" value="ECO:0007669"/>
    <property type="project" value="TreeGrafter"/>
</dbReference>
<gene>
    <name evidence="2" type="ORF">SNE40_022423</name>
</gene>
<evidence type="ECO:0000256" key="1">
    <source>
        <dbReference type="ARBA" id="ARBA00009800"/>
    </source>
</evidence>
<protein>
    <submittedName>
        <fullName evidence="2">Uncharacterized protein</fullName>
    </submittedName>
</protein>
<dbReference type="AlphaFoldDB" id="A0AAN8GAU7"/>
<dbReference type="PANTHER" id="PTHR46145">
    <property type="entry name" value="HEPARANASE"/>
    <property type="match status" value="1"/>
</dbReference>
<dbReference type="EMBL" id="JAZGQO010000021">
    <property type="protein sequence ID" value="KAK6165506.1"/>
    <property type="molecule type" value="Genomic_DNA"/>
</dbReference>
<dbReference type="InterPro" id="IPR005199">
    <property type="entry name" value="Glyco_hydro_79"/>
</dbReference>
<organism evidence="2 3">
    <name type="scientific">Patella caerulea</name>
    <name type="common">Rayed Mediterranean limpet</name>
    <dbReference type="NCBI Taxonomy" id="87958"/>
    <lineage>
        <taxon>Eukaryota</taxon>
        <taxon>Metazoa</taxon>
        <taxon>Spiralia</taxon>
        <taxon>Lophotrochozoa</taxon>
        <taxon>Mollusca</taxon>
        <taxon>Gastropoda</taxon>
        <taxon>Patellogastropoda</taxon>
        <taxon>Patelloidea</taxon>
        <taxon>Patellidae</taxon>
        <taxon>Patella</taxon>
    </lineage>
</organism>
<evidence type="ECO:0000313" key="3">
    <source>
        <dbReference type="Proteomes" id="UP001347796"/>
    </source>
</evidence>
<dbReference type="GO" id="GO:0031012">
    <property type="term" value="C:extracellular matrix"/>
    <property type="evidence" value="ECO:0007669"/>
    <property type="project" value="TreeGrafter"/>
</dbReference>
<sequence length="480" mass="52850">MHIDYHIFCLCSLFINEVYLDVNINLSNVTVLQKIDPRFLGVTMDSGGIKHHWNNYSFTSPKLLTLARGLTPCIIRVGGTDADYVIFTRNNTEQPLNKHSLSYGDHYNFTMSAGDWDKINIFANSAGWDLIFDLNIAPRVNGQWDATNAMELFKYTVEKGYRLYGFELGNELNISPQFHVSAQQSAVDFLSLRKILKSIPSLSSSLIIGPDVAGIVVSFTDEFLDSGGVVAVDVVTFHHYYMGGSEATVDKFKDPAILDSLAPQIIGSIAAIGKTSPGKPVWLGETSTTWSAGPDNIGSAYVASFMWLDKLGVCARYGVKGVLRQTFSGNGALLGPSDFDPNTDYWISVLYKRLVGSNVFSITQSSDRNIRMYAHCTMIPSTMGYERGSVTVYILNLGSDAVTIDVTGITDTTQHLYLFSPGDERELRSQYAKLNGNLIQMTSDDRLPQLPPVPHSGSIILGGYNLGFIVFPNANKTQCM</sequence>
<dbReference type="Pfam" id="PF03662">
    <property type="entry name" value="Glyco_hydro_79n"/>
    <property type="match status" value="1"/>
</dbReference>
<keyword evidence="3" id="KW-1185">Reference proteome</keyword>
<accession>A0AAN8GAU7</accession>
<proteinExistence type="inferred from homology"/>
<reference evidence="2 3" key="1">
    <citation type="submission" date="2024-01" db="EMBL/GenBank/DDBJ databases">
        <title>The genome of the rayed Mediterranean limpet Patella caerulea (Linnaeus, 1758).</title>
        <authorList>
            <person name="Anh-Thu Weber A."/>
            <person name="Halstead-Nussloch G."/>
        </authorList>
    </citation>
    <scope>NUCLEOTIDE SEQUENCE [LARGE SCALE GENOMIC DNA]</scope>
    <source>
        <strain evidence="2">AATW-2023a</strain>
        <tissue evidence="2">Whole specimen</tissue>
    </source>
</reference>
<dbReference type="Gene3D" id="3.20.20.80">
    <property type="entry name" value="Glycosidases"/>
    <property type="match status" value="1"/>
</dbReference>
<evidence type="ECO:0000313" key="2">
    <source>
        <dbReference type="EMBL" id="KAK6165506.1"/>
    </source>
</evidence>
<dbReference type="InterPro" id="IPR017853">
    <property type="entry name" value="GH"/>
</dbReference>
<dbReference type="GO" id="GO:0016798">
    <property type="term" value="F:hydrolase activity, acting on glycosyl bonds"/>
    <property type="evidence" value="ECO:0007669"/>
    <property type="project" value="InterPro"/>
</dbReference>
<dbReference type="Proteomes" id="UP001347796">
    <property type="component" value="Unassembled WGS sequence"/>
</dbReference>
<comment type="caution">
    <text evidence="2">The sequence shown here is derived from an EMBL/GenBank/DDBJ whole genome shotgun (WGS) entry which is preliminary data.</text>
</comment>